<dbReference type="SUPFAM" id="SSF51430">
    <property type="entry name" value="NAD(P)-linked oxidoreductase"/>
    <property type="match status" value="1"/>
</dbReference>
<feature type="domain" description="4Fe-4S ferredoxin-type" evidence="4">
    <location>
        <begin position="338"/>
        <end position="366"/>
    </location>
</feature>
<dbReference type="InterPro" id="IPR036812">
    <property type="entry name" value="NAD(P)_OxRdtase_dom_sf"/>
</dbReference>
<sequence length="376" mass="43447">MQYREFGKTKEQVSVLGFGCMRFQTDHKKDNQILEELAIKQLRSAIDMGVNYVDTAYPYHGGESEPLVGKALQDGYREKVKLATKLPCWLINSREDMDKYLNEQLEKLQTDYVDFYLLHSMNKGFWKRLKEHDVFDFIKKALEDGRIKHIGFSFHDDLPLFKEIVDAYDWDFCQIQYNYLDEAYQAGLEGMLYARERGLGIVVMEPLRGGSLTKEVPADVQAIWDKADTKRSPAEWALKFIWDRPEVDVILSGMNDMAHIEENIKVAKETLPNSLSDAEKALIDEVKAIYQSKIKVNCTSCEYCLPCPVGIHIPGNFGRYNYASMFSYEEGKKRYEHLDAKARADQCVSCGECESKCPQHIPIRERLKEMAEYFAV</sequence>
<dbReference type="AlphaFoldDB" id="A0A8J8MJW5"/>
<reference evidence="5" key="1">
    <citation type="submission" date="2020-07" db="EMBL/GenBank/DDBJ databases">
        <title>Vallitalea pronyensis genome.</title>
        <authorList>
            <person name="Postec A."/>
        </authorList>
    </citation>
    <scope>NUCLEOTIDE SEQUENCE</scope>
    <source>
        <strain evidence="5">FatNI3</strain>
    </source>
</reference>
<dbReference type="Gene3D" id="1.10.1060.10">
    <property type="entry name" value="Alpha-helical ferredoxin"/>
    <property type="match status" value="1"/>
</dbReference>
<dbReference type="Gene3D" id="3.20.20.100">
    <property type="entry name" value="NADP-dependent oxidoreductase domain"/>
    <property type="match status" value="1"/>
</dbReference>
<keyword evidence="2" id="KW-0408">Iron</keyword>
<dbReference type="InterPro" id="IPR009051">
    <property type="entry name" value="Helical_ferredxn"/>
</dbReference>
<dbReference type="Pfam" id="PF13534">
    <property type="entry name" value="Fer4_17"/>
    <property type="match status" value="1"/>
</dbReference>
<dbReference type="KEGG" id="vpy:HZI73_12170"/>
<dbReference type="InterPro" id="IPR020471">
    <property type="entry name" value="AKR"/>
</dbReference>
<dbReference type="PROSITE" id="PS51379">
    <property type="entry name" value="4FE4S_FER_2"/>
    <property type="match status" value="1"/>
</dbReference>
<dbReference type="InterPro" id="IPR017900">
    <property type="entry name" value="4Fe4S_Fe_S_CS"/>
</dbReference>
<dbReference type="GO" id="GO:0051536">
    <property type="term" value="F:iron-sulfur cluster binding"/>
    <property type="evidence" value="ECO:0007669"/>
    <property type="project" value="UniProtKB-KW"/>
</dbReference>
<dbReference type="PROSITE" id="PS00198">
    <property type="entry name" value="4FE4S_FER_1"/>
    <property type="match status" value="1"/>
</dbReference>
<dbReference type="InterPro" id="IPR017896">
    <property type="entry name" value="4Fe4S_Fe-S-bd"/>
</dbReference>
<evidence type="ECO:0000313" key="5">
    <source>
        <dbReference type="EMBL" id="QUI23000.1"/>
    </source>
</evidence>
<name>A0A8J8MJW5_9FIRM</name>
<dbReference type="Pfam" id="PF00248">
    <property type="entry name" value="Aldo_ket_red"/>
    <property type="match status" value="1"/>
</dbReference>
<dbReference type="PANTHER" id="PTHR43312">
    <property type="entry name" value="D-THREO-ALDOSE 1-DEHYDROGENASE"/>
    <property type="match status" value="1"/>
</dbReference>
<gene>
    <name evidence="5" type="ORF">HZI73_12170</name>
</gene>
<accession>A0A8J8MJW5</accession>
<dbReference type="Proteomes" id="UP000683246">
    <property type="component" value="Chromosome"/>
</dbReference>
<dbReference type="PANTHER" id="PTHR43312:SF2">
    <property type="entry name" value="OXIDOREDUCTASE"/>
    <property type="match status" value="1"/>
</dbReference>
<keyword evidence="1" id="KW-0479">Metal-binding</keyword>
<dbReference type="InterPro" id="IPR053135">
    <property type="entry name" value="AKR2_Oxidoreductase"/>
</dbReference>
<dbReference type="CDD" id="cd19096">
    <property type="entry name" value="AKR_Fe-S_oxidoreductase"/>
    <property type="match status" value="1"/>
</dbReference>
<evidence type="ECO:0000256" key="1">
    <source>
        <dbReference type="ARBA" id="ARBA00022723"/>
    </source>
</evidence>
<keyword evidence="6" id="KW-1185">Reference proteome</keyword>
<dbReference type="RefSeq" id="WP_212698496.1">
    <property type="nucleotide sequence ID" value="NZ_CP058649.1"/>
</dbReference>
<evidence type="ECO:0000256" key="2">
    <source>
        <dbReference type="ARBA" id="ARBA00023004"/>
    </source>
</evidence>
<organism evidence="5 6">
    <name type="scientific">Vallitalea pronyensis</name>
    <dbReference type="NCBI Taxonomy" id="1348613"/>
    <lineage>
        <taxon>Bacteria</taxon>
        <taxon>Bacillati</taxon>
        <taxon>Bacillota</taxon>
        <taxon>Clostridia</taxon>
        <taxon>Lachnospirales</taxon>
        <taxon>Vallitaleaceae</taxon>
        <taxon>Vallitalea</taxon>
    </lineage>
</organism>
<protein>
    <submittedName>
        <fullName evidence="5">Aldo/keto reductase</fullName>
    </submittedName>
</protein>
<dbReference type="EMBL" id="CP058649">
    <property type="protein sequence ID" value="QUI23000.1"/>
    <property type="molecule type" value="Genomic_DNA"/>
</dbReference>
<dbReference type="GO" id="GO:0016491">
    <property type="term" value="F:oxidoreductase activity"/>
    <property type="evidence" value="ECO:0007669"/>
    <property type="project" value="InterPro"/>
</dbReference>
<keyword evidence="3" id="KW-0411">Iron-sulfur</keyword>
<dbReference type="GO" id="GO:0046872">
    <property type="term" value="F:metal ion binding"/>
    <property type="evidence" value="ECO:0007669"/>
    <property type="project" value="UniProtKB-KW"/>
</dbReference>
<dbReference type="InterPro" id="IPR023210">
    <property type="entry name" value="NADP_OxRdtase_dom"/>
</dbReference>
<evidence type="ECO:0000313" key="6">
    <source>
        <dbReference type="Proteomes" id="UP000683246"/>
    </source>
</evidence>
<evidence type="ECO:0000256" key="3">
    <source>
        <dbReference type="ARBA" id="ARBA00023014"/>
    </source>
</evidence>
<proteinExistence type="predicted"/>
<evidence type="ECO:0000259" key="4">
    <source>
        <dbReference type="PROSITE" id="PS51379"/>
    </source>
</evidence>
<dbReference type="PRINTS" id="PR00069">
    <property type="entry name" value="ALDKETRDTASE"/>
</dbReference>